<feature type="region of interest" description="Disordered" evidence="1">
    <location>
        <begin position="220"/>
        <end position="257"/>
    </location>
</feature>
<dbReference type="Ensembl" id="ENSOANT00000061635.1">
    <property type="protein sequence ID" value="ENSOANP00000044272.1"/>
    <property type="gene ID" value="ENSOANG00000036068.1"/>
</dbReference>
<protein>
    <submittedName>
        <fullName evidence="3">Uncharacterized protein</fullName>
    </submittedName>
</protein>
<dbReference type="GeneTree" id="ENSGT01030000235191"/>
<dbReference type="AlphaFoldDB" id="A0A6I8NTB0"/>
<organism evidence="3 4">
    <name type="scientific">Ornithorhynchus anatinus</name>
    <name type="common">Duckbill platypus</name>
    <dbReference type="NCBI Taxonomy" id="9258"/>
    <lineage>
        <taxon>Eukaryota</taxon>
        <taxon>Metazoa</taxon>
        <taxon>Chordata</taxon>
        <taxon>Craniata</taxon>
        <taxon>Vertebrata</taxon>
        <taxon>Euteleostomi</taxon>
        <taxon>Mammalia</taxon>
        <taxon>Monotremata</taxon>
        <taxon>Ornithorhynchidae</taxon>
        <taxon>Ornithorhynchus</taxon>
    </lineage>
</organism>
<dbReference type="PANTHER" id="PTHR35675:SF1">
    <property type="entry name" value="RIKEN CDNA 2810459M11 GENE"/>
    <property type="match status" value="1"/>
</dbReference>
<reference evidence="3 4" key="1">
    <citation type="journal article" date="2008" name="Nature">
        <title>Genome analysis of the platypus reveals unique signatures of evolution.</title>
        <authorList>
            <person name="Warren W.C."/>
            <person name="Hillier L.W."/>
            <person name="Marshall Graves J.A."/>
            <person name="Birney E."/>
            <person name="Ponting C.P."/>
            <person name="Grutzner F."/>
            <person name="Belov K."/>
            <person name="Miller W."/>
            <person name="Clarke L."/>
            <person name="Chinwalla A.T."/>
            <person name="Yang S.P."/>
            <person name="Heger A."/>
            <person name="Locke D.P."/>
            <person name="Miethke P."/>
            <person name="Waters P.D."/>
            <person name="Veyrunes F."/>
            <person name="Fulton L."/>
            <person name="Fulton B."/>
            <person name="Graves T."/>
            <person name="Wallis J."/>
            <person name="Puente X.S."/>
            <person name="Lopez-Otin C."/>
            <person name="Ordonez G.R."/>
            <person name="Eichler E.E."/>
            <person name="Chen L."/>
            <person name="Cheng Z."/>
            <person name="Deakin J.E."/>
            <person name="Alsop A."/>
            <person name="Thompson K."/>
            <person name="Kirby P."/>
            <person name="Papenfuss A.T."/>
            <person name="Wakefield M.J."/>
            <person name="Olender T."/>
            <person name="Lancet D."/>
            <person name="Huttley G.A."/>
            <person name="Smit A.F."/>
            <person name="Pask A."/>
            <person name="Temple-Smith P."/>
            <person name="Batzer M.A."/>
            <person name="Walker J.A."/>
            <person name="Konkel M.K."/>
            <person name="Harris R.S."/>
            <person name="Whittington C.M."/>
            <person name="Wong E.S."/>
            <person name="Gemmell N.J."/>
            <person name="Buschiazzo E."/>
            <person name="Vargas Jentzsch I.M."/>
            <person name="Merkel A."/>
            <person name="Schmitz J."/>
            <person name="Zemann A."/>
            <person name="Churakov G."/>
            <person name="Kriegs J.O."/>
            <person name="Brosius J."/>
            <person name="Murchison E.P."/>
            <person name="Sachidanandam R."/>
            <person name="Smith C."/>
            <person name="Hannon G.J."/>
            <person name="Tsend-Ayush E."/>
            <person name="McMillan D."/>
            <person name="Attenborough R."/>
            <person name="Rens W."/>
            <person name="Ferguson-Smith M."/>
            <person name="Lefevre C.M."/>
            <person name="Sharp J.A."/>
            <person name="Nicholas K.R."/>
            <person name="Ray D.A."/>
            <person name="Kube M."/>
            <person name="Reinhardt R."/>
            <person name="Pringle T.H."/>
            <person name="Taylor J."/>
            <person name="Jones R.C."/>
            <person name="Nixon B."/>
            <person name="Dacheux J.L."/>
            <person name="Niwa H."/>
            <person name="Sekita Y."/>
            <person name="Huang X."/>
            <person name="Stark A."/>
            <person name="Kheradpour P."/>
            <person name="Kellis M."/>
            <person name="Flicek P."/>
            <person name="Chen Y."/>
            <person name="Webber C."/>
            <person name="Hardison R."/>
            <person name="Nelson J."/>
            <person name="Hallsworth-Pepin K."/>
            <person name="Delehaunty K."/>
            <person name="Markovic C."/>
            <person name="Minx P."/>
            <person name="Feng Y."/>
            <person name="Kremitzki C."/>
            <person name="Mitreva M."/>
            <person name="Glasscock J."/>
            <person name="Wylie T."/>
            <person name="Wohldmann P."/>
            <person name="Thiru P."/>
            <person name="Nhan M.N."/>
            <person name="Pohl C.S."/>
            <person name="Smith S.M."/>
            <person name="Hou S."/>
            <person name="Nefedov M."/>
            <person name="de Jong P.J."/>
            <person name="Renfree M.B."/>
            <person name="Mardis E.R."/>
            <person name="Wilson R.K."/>
        </authorList>
    </citation>
    <scope>NUCLEOTIDE SEQUENCE [LARGE SCALE GENOMIC DNA]</scope>
    <source>
        <strain evidence="3 4">Glennie</strain>
    </source>
</reference>
<dbReference type="Proteomes" id="UP000002279">
    <property type="component" value="Chromosome 1"/>
</dbReference>
<evidence type="ECO:0000313" key="4">
    <source>
        <dbReference type="Proteomes" id="UP000002279"/>
    </source>
</evidence>
<dbReference type="PANTHER" id="PTHR35675">
    <property type="entry name" value="HYPOTHETICAL PROTEIN LOC100362216"/>
    <property type="match status" value="1"/>
</dbReference>
<dbReference type="RefSeq" id="XP_028928461.1">
    <property type="nucleotide sequence ID" value="XM_029072628.2"/>
</dbReference>
<accession>A0A6I8NTB0</accession>
<evidence type="ECO:0000313" key="3">
    <source>
        <dbReference type="Ensembl" id="ENSOANP00000044272.1"/>
    </source>
</evidence>
<dbReference type="GeneID" id="103165941"/>
<keyword evidence="2" id="KW-0472">Membrane</keyword>
<sequence length="295" mass="32347">MEEERERPVQDIGAPEAQQVLQEFQCLVNDIGGEEQVQLVGEIVEKEQCQKLLGDFARELFPKLHEVCDNKPGAPPAPVRDLDPSNYTQLIFFVCRASVLRAQRRRLRKLLYDLRQGRKNAPTALIAVIVYPASPQEAKESQQLMQTLLRTIFLEKPLAPAPDLGKNMELDSIKVEVEVFIPGKKHGTLHIMKAACRANQALQSKQSSLCLSRTSGSRASSAWETRSSSTQSLDRSASLAPTPSPVEERPSESEISTNRNRLLEAMSSKAVVLTALGAAAVAAGAAGAAYYTSEH</sequence>
<reference evidence="3" key="3">
    <citation type="submission" date="2025-09" db="UniProtKB">
        <authorList>
            <consortium name="Ensembl"/>
        </authorList>
    </citation>
    <scope>IDENTIFICATION</scope>
    <source>
        <strain evidence="3">Glennie</strain>
    </source>
</reference>
<keyword evidence="2" id="KW-0812">Transmembrane</keyword>
<reference evidence="3" key="2">
    <citation type="submission" date="2025-08" db="UniProtKB">
        <authorList>
            <consortium name="Ensembl"/>
        </authorList>
    </citation>
    <scope>IDENTIFICATION</scope>
    <source>
        <strain evidence="3">Glennie</strain>
    </source>
</reference>
<dbReference type="InParanoid" id="A0A6I8NTB0"/>
<name>A0A6I8NTB0_ORNAN</name>
<evidence type="ECO:0000256" key="2">
    <source>
        <dbReference type="SAM" id="Phobius"/>
    </source>
</evidence>
<gene>
    <name evidence="3" type="primary">LOC103165941</name>
</gene>
<feature type="compositionally biased region" description="Polar residues" evidence="1">
    <location>
        <begin position="220"/>
        <end position="235"/>
    </location>
</feature>
<feature type="transmembrane region" description="Helical" evidence="2">
    <location>
        <begin position="270"/>
        <end position="291"/>
    </location>
</feature>
<dbReference type="Bgee" id="ENSOANG00000036068">
    <property type="expression patterns" value="Expressed in testis and 5 other cell types or tissues"/>
</dbReference>
<keyword evidence="2" id="KW-1133">Transmembrane helix</keyword>
<keyword evidence="4" id="KW-1185">Reference proteome</keyword>
<proteinExistence type="predicted"/>
<evidence type="ECO:0000256" key="1">
    <source>
        <dbReference type="SAM" id="MobiDB-lite"/>
    </source>
</evidence>